<dbReference type="EMBL" id="JANQDX010000018">
    <property type="protein sequence ID" value="KAL0905733.1"/>
    <property type="molecule type" value="Genomic_DNA"/>
</dbReference>
<proteinExistence type="predicted"/>
<keyword evidence="2" id="KW-1185">Reference proteome</keyword>
<name>A0ABD0U1L4_DENTH</name>
<protein>
    <submittedName>
        <fullName evidence="1">Uncharacterized protein</fullName>
    </submittedName>
</protein>
<evidence type="ECO:0000313" key="2">
    <source>
        <dbReference type="Proteomes" id="UP001552299"/>
    </source>
</evidence>
<organism evidence="1 2">
    <name type="scientific">Dendrobium thyrsiflorum</name>
    <name type="common">Pinecone-like raceme dendrobium</name>
    <name type="synonym">Orchid</name>
    <dbReference type="NCBI Taxonomy" id="117978"/>
    <lineage>
        <taxon>Eukaryota</taxon>
        <taxon>Viridiplantae</taxon>
        <taxon>Streptophyta</taxon>
        <taxon>Embryophyta</taxon>
        <taxon>Tracheophyta</taxon>
        <taxon>Spermatophyta</taxon>
        <taxon>Magnoliopsida</taxon>
        <taxon>Liliopsida</taxon>
        <taxon>Asparagales</taxon>
        <taxon>Orchidaceae</taxon>
        <taxon>Epidendroideae</taxon>
        <taxon>Malaxideae</taxon>
        <taxon>Dendrobiinae</taxon>
        <taxon>Dendrobium</taxon>
    </lineage>
</organism>
<sequence>MRASYRTREKRRELDIAAEGWGAEYAESGQDLRQRPLCCLDDYNPTQFSKVVHMKADQVPVVTVWTTAVPVYDMTTKEPAERPYFTEAVARRTHLPAQRVPLAKATIAEKVPQKRISTFERLSQSEIPARKRVVTGKQFFVVLANTTALPTRLFTSGKNDVEAFTSIGKPSRRRRRKMNAELRVQQLLPIHPYTLSA</sequence>
<reference evidence="1 2" key="1">
    <citation type="journal article" date="2024" name="Plant Biotechnol. J.">
        <title>Dendrobium thyrsiflorum genome and its molecular insights into genes involved in important horticultural traits.</title>
        <authorList>
            <person name="Chen B."/>
            <person name="Wang J.Y."/>
            <person name="Zheng P.J."/>
            <person name="Li K.L."/>
            <person name="Liang Y.M."/>
            <person name="Chen X.F."/>
            <person name="Zhang C."/>
            <person name="Zhao X."/>
            <person name="He X."/>
            <person name="Zhang G.Q."/>
            <person name="Liu Z.J."/>
            <person name="Xu Q."/>
        </authorList>
    </citation>
    <scope>NUCLEOTIDE SEQUENCE [LARGE SCALE GENOMIC DNA]</scope>
    <source>
        <strain evidence="1">GZMU011</strain>
    </source>
</reference>
<gene>
    <name evidence="1" type="ORF">M5K25_024171</name>
</gene>
<evidence type="ECO:0000313" key="1">
    <source>
        <dbReference type="EMBL" id="KAL0905733.1"/>
    </source>
</evidence>
<comment type="caution">
    <text evidence="1">The sequence shown here is derived from an EMBL/GenBank/DDBJ whole genome shotgun (WGS) entry which is preliminary data.</text>
</comment>
<dbReference type="AlphaFoldDB" id="A0ABD0U1L4"/>
<dbReference type="Proteomes" id="UP001552299">
    <property type="component" value="Unassembled WGS sequence"/>
</dbReference>
<accession>A0ABD0U1L4</accession>